<dbReference type="AlphaFoldDB" id="A0A8J2VMV5"/>
<dbReference type="GO" id="GO:0016787">
    <property type="term" value="F:hydrolase activity"/>
    <property type="evidence" value="ECO:0007669"/>
    <property type="project" value="InterPro"/>
</dbReference>
<keyword evidence="3" id="KW-1185">Reference proteome</keyword>
<gene>
    <name evidence="2" type="ORF">GCM10007276_05910</name>
</gene>
<dbReference type="EMBL" id="BMCP01000001">
    <property type="protein sequence ID" value="GGE31540.1"/>
    <property type="molecule type" value="Genomic_DNA"/>
</dbReference>
<evidence type="ECO:0000259" key="1">
    <source>
        <dbReference type="Pfam" id="PF06439"/>
    </source>
</evidence>
<organism evidence="2 3">
    <name type="scientific">Agaricicola taiwanensis</name>
    <dbReference type="NCBI Taxonomy" id="591372"/>
    <lineage>
        <taxon>Bacteria</taxon>
        <taxon>Pseudomonadati</taxon>
        <taxon>Pseudomonadota</taxon>
        <taxon>Alphaproteobacteria</taxon>
        <taxon>Rhodobacterales</taxon>
        <taxon>Paracoccaceae</taxon>
        <taxon>Agaricicola</taxon>
    </lineage>
</organism>
<dbReference type="Proteomes" id="UP000602745">
    <property type="component" value="Unassembled WGS sequence"/>
</dbReference>
<comment type="caution">
    <text evidence="2">The sequence shown here is derived from an EMBL/GenBank/DDBJ whole genome shotgun (WGS) entry which is preliminary data.</text>
</comment>
<dbReference type="Gene3D" id="2.60.120.560">
    <property type="entry name" value="Exo-inulinase, domain 1"/>
    <property type="match status" value="1"/>
</dbReference>
<accession>A0A8J2VMV5</accession>
<reference evidence="2" key="2">
    <citation type="submission" date="2020-09" db="EMBL/GenBank/DDBJ databases">
        <authorList>
            <person name="Sun Q."/>
            <person name="Sedlacek I."/>
        </authorList>
    </citation>
    <scope>NUCLEOTIDE SEQUENCE</scope>
    <source>
        <strain evidence="2">CCM 7684</strain>
    </source>
</reference>
<evidence type="ECO:0000313" key="3">
    <source>
        <dbReference type="Proteomes" id="UP000602745"/>
    </source>
</evidence>
<evidence type="ECO:0000313" key="2">
    <source>
        <dbReference type="EMBL" id="GGE31540.1"/>
    </source>
</evidence>
<sequence length="187" mass="20577">MEKRSLLLPGLPGWRMAGPGGFRWIGDGMVESWGGSGLFWYAAGRFDDFTLWAQWRTTRPEDNSGVFLRAPALDDSPKPAIAGGYEIQIDDRGLNPRTGRTGDALHLTGAIYELAPARALLSRGLGEWNEFEIMAQGSSVTVRLNGQEVSRLTGGSRRRSGYIGLQNHHEGSAVQFRNIYISPAQRT</sequence>
<dbReference type="Pfam" id="PF06439">
    <property type="entry name" value="3keto-disac_hyd"/>
    <property type="match status" value="1"/>
</dbReference>
<proteinExistence type="predicted"/>
<dbReference type="InterPro" id="IPR010496">
    <property type="entry name" value="AL/BT2_dom"/>
</dbReference>
<name>A0A8J2VMV5_9RHOB</name>
<reference evidence="2" key="1">
    <citation type="journal article" date="2014" name="Int. J. Syst. Evol. Microbiol.">
        <title>Complete genome sequence of Corynebacterium casei LMG S-19264T (=DSM 44701T), isolated from a smear-ripened cheese.</title>
        <authorList>
            <consortium name="US DOE Joint Genome Institute (JGI-PGF)"/>
            <person name="Walter F."/>
            <person name="Albersmeier A."/>
            <person name="Kalinowski J."/>
            <person name="Ruckert C."/>
        </authorList>
    </citation>
    <scope>NUCLEOTIDE SEQUENCE</scope>
    <source>
        <strain evidence="2">CCM 7684</strain>
    </source>
</reference>
<dbReference type="RefSeq" id="WP_188408202.1">
    <property type="nucleotide sequence ID" value="NZ_BMCP01000001.1"/>
</dbReference>
<protein>
    <recommendedName>
        <fullName evidence="1">3-keto-alpha-glucoside-1,2-lyase/3-keto-2-hydroxy-glucal hydratase domain-containing protein</fullName>
    </recommendedName>
</protein>
<feature type="domain" description="3-keto-alpha-glucoside-1,2-lyase/3-keto-2-hydroxy-glucal hydratase" evidence="1">
    <location>
        <begin position="11"/>
        <end position="181"/>
    </location>
</feature>